<keyword evidence="3" id="KW-1185">Reference proteome</keyword>
<evidence type="ECO:0000313" key="2">
    <source>
        <dbReference type="EMBL" id="QRR00412.1"/>
    </source>
</evidence>
<organism evidence="2 3">
    <name type="scientific">Dyadobacter sandarakinus</name>
    <dbReference type="NCBI Taxonomy" id="2747268"/>
    <lineage>
        <taxon>Bacteria</taxon>
        <taxon>Pseudomonadati</taxon>
        <taxon>Bacteroidota</taxon>
        <taxon>Cytophagia</taxon>
        <taxon>Cytophagales</taxon>
        <taxon>Spirosomataceae</taxon>
        <taxon>Dyadobacter</taxon>
    </lineage>
</organism>
<dbReference type="PANTHER" id="PTHR36919:SF2">
    <property type="entry name" value="BLL6627 PROTEIN"/>
    <property type="match status" value="1"/>
</dbReference>
<dbReference type="RefSeq" id="WP_204661444.1">
    <property type="nucleotide sequence ID" value="NZ_CP056775.1"/>
</dbReference>
<protein>
    <submittedName>
        <fullName evidence="2">DUF2147 domain-containing protein</fullName>
    </submittedName>
</protein>
<proteinExistence type="predicted"/>
<feature type="domain" description="DUF2147" evidence="1">
    <location>
        <begin position="16"/>
        <end position="130"/>
    </location>
</feature>
<sequence length="132" mass="15363">MFHAVFSQEPADQVIGEWISEDQNTRLEIYKSGSVYNGRFIAGQNLLDDDGKEFRKDVQNPDEKLRGRPLNEVEVFSGFLYEDGLWDNGKMYDSKTGRTYSCFMKLRDQTLEIRSYVGIPLFGKSTYWKKNP</sequence>
<dbReference type="Gene3D" id="2.40.128.520">
    <property type="match status" value="1"/>
</dbReference>
<dbReference type="Pfam" id="PF09917">
    <property type="entry name" value="DUF2147"/>
    <property type="match status" value="1"/>
</dbReference>
<dbReference type="Proteomes" id="UP000612680">
    <property type="component" value="Chromosome"/>
</dbReference>
<dbReference type="InterPro" id="IPR019223">
    <property type="entry name" value="DUF2147"/>
</dbReference>
<evidence type="ECO:0000313" key="3">
    <source>
        <dbReference type="Proteomes" id="UP000612680"/>
    </source>
</evidence>
<name>A0ABX7I4B6_9BACT</name>
<evidence type="ECO:0000259" key="1">
    <source>
        <dbReference type="Pfam" id="PF09917"/>
    </source>
</evidence>
<accession>A0ABX7I4B6</accession>
<dbReference type="PANTHER" id="PTHR36919">
    <property type="entry name" value="BLR1215 PROTEIN"/>
    <property type="match status" value="1"/>
</dbReference>
<reference evidence="2 3" key="1">
    <citation type="submission" date="2020-06" db="EMBL/GenBank/DDBJ databases">
        <title>Dyadobacter sandarakinus sp. nov., isolated from the soil of the Arctic Yellow River Station.</title>
        <authorList>
            <person name="Zhang Y."/>
            <person name="Peng F."/>
        </authorList>
    </citation>
    <scope>NUCLEOTIDE SEQUENCE [LARGE SCALE GENOMIC DNA]</scope>
    <source>
        <strain evidence="2 3">Q3-56</strain>
    </source>
</reference>
<gene>
    <name evidence="2" type="ORF">HWI92_05565</name>
</gene>
<dbReference type="EMBL" id="CP056775">
    <property type="protein sequence ID" value="QRR00412.1"/>
    <property type="molecule type" value="Genomic_DNA"/>
</dbReference>